<feature type="compositionally biased region" description="Low complexity" evidence="1">
    <location>
        <begin position="108"/>
        <end position="122"/>
    </location>
</feature>
<dbReference type="AlphaFoldDB" id="A0A0B6Z582"/>
<name>A0A0B6Z582_9EUPU</name>
<protein>
    <submittedName>
        <fullName evidence="2">Uncharacterized protein</fullName>
    </submittedName>
</protein>
<gene>
    <name evidence="2" type="primary">ORF49177</name>
</gene>
<feature type="region of interest" description="Disordered" evidence="1">
    <location>
        <begin position="1"/>
        <end position="25"/>
    </location>
</feature>
<feature type="non-terminal residue" evidence="2">
    <location>
        <position position="1"/>
    </location>
</feature>
<reference evidence="2" key="1">
    <citation type="submission" date="2014-12" db="EMBL/GenBank/DDBJ databases">
        <title>Insight into the proteome of Arion vulgaris.</title>
        <authorList>
            <person name="Aradska J."/>
            <person name="Bulat T."/>
            <person name="Smidak R."/>
            <person name="Sarate P."/>
            <person name="Gangsoo J."/>
            <person name="Sialana F."/>
            <person name="Bilban M."/>
            <person name="Lubec G."/>
        </authorList>
    </citation>
    <scope>NUCLEOTIDE SEQUENCE</scope>
    <source>
        <tissue evidence="2">Skin</tissue>
    </source>
</reference>
<feature type="compositionally biased region" description="Basic residues" evidence="1">
    <location>
        <begin position="153"/>
        <end position="168"/>
    </location>
</feature>
<evidence type="ECO:0000256" key="1">
    <source>
        <dbReference type="SAM" id="MobiDB-lite"/>
    </source>
</evidence>
<evidence type="ECO:0000313" key="2">
    <source>
        <dbReference type="EMBL" id="CEK63703.1"/>
    </source>
</evidence>
<organism evidence="2">
    <name type="scientific">Arion vulgaris</name>
    <dbReference type="NCBI Taxonomy" id="1028688"/>
    <lineage>
        <taxon>Eukaryota</taxon>
        <taxon>Metazoa</taxon>
        <taxon>Spiralia</taxon>
        <taxon>Lophotrochozoa</taxon>
        <taxon>Mollusca</taxon>
        <taxon>Gastropoda</taxon>
        <taxon>Heterobranchia</taxon>
        <taxon>Euthyneura</taxon>
        <taxon>Panpulmonata</taxon>
        <taxon>Eupulmonata</taxon>
        <taxon>Stylommatophora</taxon>
        <taxon>Helicina</taxon>
        <taxon>Arionoidea</taxon>
        <taxon>Arionidae</taxon>
        <taxon>Arion</taxon>
    </lineage>
</organism>
<feature type="compositionally biased region" description="Polar residues" evidence="1">
    <location>
        <begin position="89"/>
        <end position="107"/>
    </location>
</feature>
<accession>A0A0B6Z582</accession>
<feature type="compositionally biased region" description="Low complexity" evidence="1">
    <location>
        <begin position="1"/>
        <end position="23"/>
    </location>
</feature>
<sequence length="168" mass="17454">GSISSAHVSSKPSSSSESVNNNSIRGTGIVEKLDILNDVLSANSEHIQGDKKNLSDSFINKGQPSAVSPFLNGKIISPAGDAPAKSKETPTTAEVDTLSETRLSTELSPSVAPSSSNSSNGSTHDDVSKQVGSKNSPNRRNVSDIPSAAALHKSPHFTRFSKKKAALS</sequence>
<dbReference type="EMBL" id="HACG01016838">
    <property type="protein sequence ID" value="CEK63703.1"/>
    <property type="molecule type" value="Transcribed_RNA"/>
</dbReference>
<feature type="region of interest" description="Disordered" evidence="1">
    <location>
        <begin position="45"/>
        <end position="168"/>
    </location>
</feature>
<proteinExistence type="predicted"/>
<feature type="compositionally biased region" description="Polar residues" evidence="1">
    <location>
        <begin position="55"/>
        <end position="66"/>
    </location>
</feature>
<feature type="compositionally biased region" description="Polar residues" evidence="1">
    <location>
        <begin position="130"/>
        <end position="140"/>
    </location>
</feature>